<dbReference type="GO" id="GO:0005794">
    <property type="term" value="C:Golgi apparatus"/>
    <property type="evidence" value="ECO:0007669"/>
    <property type="project" value="TreeGrafter"/>
</dbReference>
<protein>
    <submittedName>
        <fullName evidence="6">Nucleoside phosphatase GDA1/CD39</fullName>
    </submittedName>
</protein>
<dbReference type="PANTHER" id="PTHR11782">
    <property type="entry name" value="ADENOSINE/GUANOSINE DIPHOSPHATASE"/>
    <property type="match status" value="1"/>
</dbReference>
<dbReference type="Gene3D" id="3.30.420.40">
    <property type="match status" value="1"/>
</dbReference>
<dbReference type="GO" id="GO:0017111">
    <property type="term" value="F:ribonucleoside triphosphate phosphatase activity"/>
    <property type="evidence" value="ECO:0007669"/>
    <property type="project" value="TreeGrafter"/>
</dbReference>
<organism evidence="6 7">
    <name type="scientific">Blyttiomyces helicus</name>
    <dbReference type="NCBI Taxonomy" id="388810"/>
    <lineage>
        <taxon>Eukaryota</taxon>
        <taxon>Fungi</taxon>
        <taxon>Fungi incertae sedis</taxon>
        <taxon>Chytridiomycota</taxon>
        <taxon>Chytridiomycota incertae sedis</taxon>
        <taxon>Chytridiomycetes</taxon>
        <taxon>Chytridiomycetes incertae sedis</taxon>
        <taxon>Blyttiomyces</taxon>
    </lineage>
</organism>
<name>A0A4P9WA77_9FUNG</name>
<dbReference type="GO" id="GO:0005524">
    <property type="term" value="F:ATP binding"/>
    <property type="evidence" value="ECO:0007669"/>
    <property type="project" value="UniProtKB-KW"/>
</dbReference>
<reference evidence="7" key="1">
    <citation type="journal article" date="2018" name="Nat. Microbiol.">
        <title>Leveraging single-cell genomics to expand the fungal tree of life.</title>
        <authorList>
            <person name="Ahrendt S.R."/>
            <person name="Quandt C.A."/>
            <person name="Ciobanu D."/>
            <person name="Clum A."/>
            <person name="Salamov A."/>
            <person name="Andreopoulos B."/>
            <person name="Cheng J.F."/>
            <person name="Woyke T."/>
            <person name="Pelin A."/>
            <person name="Henrissat B."/>
            <person name="Reynolds N.K."/>
            <person name="Benny G.L."/>
            <person name="Smith M.E."/>
            <person name="James T.Y."/>
            <person name="Grigoriev I.V."/>
        </authorList>
    </citation>
    <scope>NUCLEOTIDE SEQUENCE [LARGE SCALE GENOMIC DNA]</scope>
</reference>
<gene>
    <name evidence="6" type="ORF">BDK51DRAFT_14625</name>
</gene>
<dbReference type="GO" id="GO:0006256">
    <property type="term" value="P:UDP catabolic process"/>
    <property type="evidence" value="ECO:0007669"/>
    <property type="project" value="TreeGrafter"/>
</dbReference>
<sequence length="448" mass="49186">YGVVIDAGSSGSRAMVYSWKDPLYVRKIAEKKGKAGKEMLVGLPVIEKGDEKGHAWQFREEPGISTFAKHPEKIGDHLRPLLDFATSVIPKHKLSSTPVYLLATAGLRLVPAPAREAILAHTCDFVRSHYPFAIDGGCELHFRLISGELEGIYGWIAVNYLKNGFGGRDDAGHVNYGKHTYGFLDMGGASTQIAFEPTNEMARLHGDDLTPMKMRSIDGTEMKYSVFVTTFLGFGMNEARRRYIDSKAPVISDPCLPSGLSMDDINHAPKNTAHPPLLRGTGSFKTCLAAQLPLLNKSRPCSNSPCLFNGVHAPIADFGVHDFLGVSEYWYTSSDIYGLGGVYDHASFLAKSEEFCGYSWDHMLDLHARNTWPAVTDSARLRLQCFKSAWIINVLHEGLGIPRDRVTVANHTKSRTAGSFESVDEIADFSVSWTLGAILLHAVATVPP</sequence>
<keyword evidence="4" id="KW-0547">Nucleotide-binding</keyword>
<feature type="binding site" evidence="4">
    <location>
        <begin position="188"/>
        <end position="192"/>
    </location>
    <ligand>
        <name>ATP</name>
        <dbReference type="ChEBI" id="CHEBI:30616"/>
    </ligand>
</feature>
<keyword evidence="2 5" id="KW-0378">Hydrolase</keyword>
<accession>A0A4P9WA77</accession>
<evidence type="ECO:0000313" key="6">
    <source>
        <dbReference type="EMBL" id="RKO88403.1"/>
    </source>
</evidence>
<keyword evidence="4" id="KW-0067">ATP-binding</keyword>
<dbReference type="OrthoDB" id="6372431at2759"/>
<dbReference type="AlphaFoldDB" id="A0A4P9WA77"/>
<evidence type="ECO:0000256" key="3">
    <source>
        <dbReference type="PIRSR" id="PIRSR600407-1"/>
    </source>
</evidence>
<evidence type="ECO:0000256" key="4">
    <source>
        <dbReference type="PIRSR" id="PIRSR600407-2"/>
    </source>
</evidence>
<dbReference type="GO" id="GO:0016020">
    <property type="term" value="C:membrane"/>
    <property type="evidence" value="ECO:0007669"/>
    <property type="project" value="TreeGrafter"/>
</dbReference>
<dbReference type="Proteomes" id="UP000269721">
    <property type="component" value="Unassembled WGS sequence"/>
</dbReference>
<dbReference type="GO" id="GO:0004382">
    <property type="term" value="F:GDP phosphatase activity"/>
    <property type="evidence" value="ECO:0007669"/>
    <property type="project" value="TreeGrafter"/>
</dbReference>
<keyword evidence="7" id="KW-1185">Reference proteome</keyword>
<dbReference type="PROSITE" id="PS01238">
    <property type="entry name" value="GDA1_CD39_NTPASE"/>
    <property type="match status" value="1"/>
</dbReference>
<comment type="similarity">
    <text evidence="1 5">Belongs to the GDA1/CD39 NTPase family.</text>
</comment>
<feature type="non-terminal residue" evidence="6">
    <location>
        <position position="448"/>
    </location>
</feature>
<dbReference type="PANTHER" id="PTHR11782:SF121">
    <property type="entry name" value="NUCLEOSIDE-DIPHOSPHATASE MIG-23"/>
    <property type="match status" value="1"/>
</dbReference>
<dbReference type="InterPro" id="IPR000407">
    <property type="entry name" value="GDA1_CD39_NTPase"/>
</dbReference>
<dbReference type="EMBL" id="KZ996741">
    <property type="protein sequence ID" value="RKO88403.1"/>
    <property type="molecule type" value="Genomic_DNA"/>
</dbReference>
<dbReference type="GO" id="GO:0046036">
    <property type="term" value="P:CTP metabolic process"/>
    <property type="evidence" value="ECO:0007669"/>
    <property type="project" value="TreeGrafter"/>
</dbReference>
<feature type="active site" description="Proton acceptor" evidence="3">
    <location>
        <position position="150"/>
    </location>
</feature>
<proteinExistence type="inferred from homology"/>
<evidence type="ECO:0000256" key="1">
    <source>
        <dbReference type="ARBA" id="ARBA00009283"/>
    </source>
</evidence>
<evidence type="ECO:0000313" key="7">
    <source>
        <dbReference type="Proteomes" id="UP000269721"/>
    </source>
</evidence>
<dbReference type="GO" id="GO:0045134">
    <property type="term" value="F:UDP phosphatase activity"/>
    <property type="evidence" value="ECO:0007669"/>
    <property type="project" value="TreeGrafter"/>
</dbReference>
<dbReference type="Pfam" id="PF01150">
    <property type="entry name" value="GDA1_CD39"/>
    <property type="match status" value="1"/>
</dbReference>
<evidence type="ECO:0000256" key="2">
    <source>
        <dbReference type="ARBA" id="ARBA00022801"/>
    </source>
</evidence>
<feature type="non-terminal residue" evidence="6">
    <location>
        <position position="1"/>
    </location>
</feature>
<dbReference type="Gene3D" id="3.30.420.150">
    <property type="entry name" value="Exopolyphosphatase. Domain 2"/>
    <property type="match status" value="1"/>
</dbReference>
<dbReference type="CDD" id="cd24039">
    <property type="entry name" value="ASKHA_NBD_YND1-like"/>
    <property type="match status" value="1"/>
</dbReference>
<evidence type="ECO:0000256" key="5">
    <source>
        <dbReference type="RuleBase" id="RU003833"/>
    </source>
</evidence>